<comment type="subcellular location">
    <subcellularLocation>
        <location evidence="1">Cell membrane</location>
        <topology evidence="1">Multi-pass membrane protein</topology>
    </subcellularLocation>
</comment>
<feature type="transmembrane region" description="Helical" evidence="8">
    <location>
        <begin position="171"/>
        <end position="196"/>
    </location>
</feature>
<evidence type="ECO:0000313" key="10">
    <source>
        <dbReference type="Proteomes" id="UP001500630"/>
    </source>
</evidence>
<name>A0ABP6ZWZ5_9ACTN</name>
<dbReference type="PANTHER" id="PTHR33908">
    <property type="entry name" value="MANNOSYLTRANSFERASE YKCB-RELATED"/>
    <property type="match status" value="1"/>
</dbReference>
<accession>A0ABP6ZWZ5</accession>
<evidence type="ECO:0000256" key="3">
    <source>
        <dbReference type="ARBA" id="ARBA00022676"/>
    </source>
</evidence>
<evidence type="ECO:0000256" key="4">
    <source>
        <dbReference type="ARBA" id="ARBA00022679"/>
    </source>
</evidence>
<reference evidence="10" key="1">
    <citation type="journal article" date="2019" name="Int. J. Syst. Evol. Microbiol.">
        <title>The Global Catalogue of Microorganisms (GCM) 10K type strain sequencing project: providing services to taxonomists for standard genome sequencing and annotation.</title>
        <authorList>
            <consortium name="The Broad Institute Genomics Platform"/>
            <consortium name="The Broad Institute Genome Sequencing Center for Infectious Disease"/>
            <person name="Wu L."/>
            <person name="Ma J."/>
        </authorList>
    </citation>
    <scope>NUCLEOTIDE SEQUENCE [LARGE SCALE GENOMIC DNA]</scope>
    <source>
        <strain evidence="10">JCM 17326</strain>
    </source>
</reference>
<proteinExistence type="predicted"/>
<dbReference type="RefSeq" id="WP_345578662.1">
    <property type="nucleotide sequence ID" value="NZ_BAABDQ010000060.1"/>
</dbReference>
<comment type="caution">
    <text evidence="9">The sequence shown here is derived from an EMBL/GenBank/DDBJ whole genome shotgun (WGS) entry which is preliminary data.</text>
</comment>
<keyword evidence="10" id="KW-1185">Reference proteome</keyword>
<feature type="transmembrane region" description="Helical" evidence="8">
    <location>
        <begin position="434"/>
        <end position="453"/>
    </location>
</feature>
<evidence type="ECO:0000256" key="8">
    <source>
        <dbReference type="SAM" id="Phobius"/>
    </source>
</evidence>
<evidence type="ECO:0000256" key="6">
    <source>
        <dbReference type="ARBA" id="ARBA00022989"/>
    </source>
</evidence>
<organism evidence="9 10">
    <name type="scientific">Nonomuraea rosea</name>
    <dbReference type="NCBI Taxonomy" id="638574"/>
    <lineage>
        <taxon>Bacteria</taxon>
        <taxon>Bacillati</taxon>
        <taxon>Actinomycetota</taxon>
        <taxon>Actinomycetes</taxon>
        <taxon>Streptosporangiales</taxon>
        <taxon>Streptosporangiaceae</taxon>
        <taxon>Nonomuraea</taxon>
    </lineage>
</organism>
<gene>
    <name evidence="9" type="ORF">GCM10022419_126710</name>
</gene>
<evidence type="ECO:0000313" key="9">
    <source>
        <dbReference type="EMBL" id="GAA3619702.1"/>
    </source>
</evidence>
<evidence type="ECO:0000256" key="7">
    <source>
        <dbReference type="ARBA" id="ARBA00023136"/>
    </source>
</evidence>
<keyword evidence="3" id="KW-0328">Glycosyltransferase</keyword>
<feature type="transmembrane region" description="Helical" evidence="8">
    <location>
        <begin position="88"/>
        <end position="107"/>
    </location>
</feature>
<dbReference type="Proteomes" id="UP001500630">
    <property type="component" value="Unassembled WGS sequence"/>
</dbReference>
<dbReference type="EMBL" id="BAABDQ010000060">
    <property type="protein sequence ID" value="GAA3619702.1"/>
    <property type="molecule type" value="Genomic_DNA"/>
</dbReference>
<evidence type="ECO:0008006" key="11">
    <source>
        <dbReference type="Google" id="ProtNLM"/>
    </source>
</evidence>
<keyword evidence="4" id="KW-0808">Transferase</keyword>
<evidence type="ECO:0000256" key="2">
    <source>
        <dbReference type="ARBA" id="ARBA00022475"/>
    </source>
</evidence>
<evidence type="ECO:0000256" key="1">
    <source>
        <dbReference type="ARBA" id="ARBA00004651"/>
    </source>
</evidence>
<feature type="transmembrane region" description="Helical" evidence="8">
    <location>
        <begin position="411"/>
        <end position="428"/>
    </location>
</feature>
<protein>
    <recommendedName>
        <fullName evidence="11">Glycosyltransferase RgtA/B/C/D-like domain-containing protein</fullName>
    </recommendedName>
</protein>
<keyword evidence="7 8" id="KW-0472">Membrane</keyword>
<keyword evidence="5 8" id="KW-0812">Transmembrane</keyword>
<feature type="transmembrane region" description="Helical" evidence="8">
    <location>
        <begin position="203"/>
        <end position="223"/>
    </location>
</feature>
<keyword evidence="6 8" id="KW-1133">Transmembrane helix</keyword>
<keyword evidence="2" id="KW-1003">Cell membrane</keyword>
<sequence length="469" mass="50818">MAATLTHPRLRDPAAQTRPGHGLFACVLAWAAALRVLVMLAYDTAQVYWYDSFTYLDTAVHLRPQGAFHPAGYSWFLWALRPFHSVELVVGVQHAMGLGVGVMIYVLLRRLSLPGWGAALAAVPVLFDPAFLRLEHAVLSDLQVIVLVVAALLVLMWRAEITTRAAASAGLLLALAGLTRTAAVPLIVLAALYLLLRRAPWRRVLTLALAGALPLLAYAGWYAQHHGRFALSGSDGVALWARTMTFADCSIIQPPPQEAALCPNGTVADAASEYVWAAGAAINRLPGDRFTHNDLARSFALRVIAAQPLDYLREIVRDTSLAFTWEPVAHPKRMSVSASFPHGSWRLPEEHALIGRVRREYDPAIRGMSSVEPFGTVLAAYRYPWFLHGTLFGVLLVAGGLGSIGRRRPALLPWSFAMFLLVAPVAALDFDHRYVLPAIPVTCVAAALAVRGIKGERSLVSGEVAEAGG</sequence>
<evidence type="ECO:0000256" key="5">
    <source>
        <dbReference type="ARBA" id="ARBA00022692"/>
    </source>
</evidence>
<dbReference type="InterPro" id="IPR050297">
    <property type="entry name" value="LipidA_mod_glycosyltrf_83"/>
</dbReference>
<dbReference type="PANTHER" id="PTHR33908:SF11">
    <property type="entry name" value="MEMBRANE PROTEIN"/>
    <property type="match status" value="1"/>
</dbReference>
<feature type="transmembrane region" description="Helical" evidence="8">
    <location>
        <begin position="138"/>
        <end position="159"/>
    </location>
</feature>
<feature type="transmembrane region" description="Helical" evidence="8">
    <location>
        <begin position="113"/>
        <end position="131"/>
    </location>
</feature>
<feature type="transmembrane region" description="Helical" evidence="8">
    <location>
        <begin position="385"/>
        <end position="404"/>
    </location>
</feature>
<feature type="transmembrane region" description="Helical" evidence="8">
    <location>
        <begin position="21"/>
        <end position="42"/>
    </location>
</feature>